<proteinExistence type="predicted"/>
<feature type="compositionally biased region" description="Basic and acidic residues" evidence="3">
    <location>
        <begin position="666"/>
        <end position="676"/>
    </location>
</feature>
<feature type="repeat" description="RCC1" evidence="2">
    <location>
        <begin position="1347"/>
        <end position="1398"/>
    </location>
</feature>
<reference evidence="5 6" key="1">
    <citation type="submission" date="2015-12" db="EMBL/GenBank/DDBJ databases">
        <title>Dictyostelia acquired genes for synthesis and detection of signals that induce cell-type specialization by lateral gene transfer from prokaryotes.</title>
        <authorList>
            <person name="Gloeckner G."/>
            <person name="Schaap P."/>
        </authorList>
    </citation>
    <scope>NUCLEOTIDE SEQUENCE [LARGE SCALE GENOMIC DNA]</scope>
    <source>
        <strain evidence="5 6">TK</strain>
    </source>
</reference>
<keyword evidence="1" id="KW-0677">Repeat</keyword>
<gene>
    <name evidence="5" type="ORF">DLAC_10205</name>
</gene>
<feature type="compositionally biased region" description="Low complexity" evidence="3">
    <location>
        <begin position="677"/>
        <end position="687"/>
    </location>
</feature>
<dbReference type="Proteomes" id="UP000076078">
    <property type="component" value="Unassembled WGS sequence"/>
</dbReference>
<feature type="compositionally biased region" description="Polar residues" evidence="3">
    <location>
        <begin position="1041"/>
        <end position="1050"/>
    </location>
</feature>
<protein>
    <submittedName>
        <fullName evidence="5">Regulator of chromosome condensation domain-containing protein</fullName>
    </submittedName>
</protein>
<evidence type="ECO:0000256" key="3">
    <source>
        <dbReference type="SAM" id="MobiDB-lite"/>
    </source>
</evidence>
<dbReference type="PROSITE" id="PS50012">
    <property type="entry name" value="RCC1_3"/>
    <property type="match status" value="7"/>
</dbReference>
<feature type="region of interest" description="Disordered" evidence="3">
    <location>
        <begin position="1633"/>
        <end position="1669"/>
    </location>
</feature>
<evidence type="ECO:0000313" key="5">
    <source>
        <dbReference type="EMBL" id="KYQ88989.1"/>
    </source>
</evidence>
<evidence type="ECO:0000256" key="1">
    <source>
        <dbReference type="ARBA" id="ARBA00022737"/>
    </source>
</evidence>
<feature type="repeat" description="RCC1" evidence="2">
    <location>
        <begin position="1186"/>
        <end position="1239"/>
    </location>
</feature>
<feature type="compositionally biased region" description="Low complexity" evidence="3">
    <location>
        <begin position="1638"/>
        <end position="1656"/>
    </location>
</feature>
<feature type="repeat" description="RCC1" evidence="2">
    <location>
        <begin position="1240"/>
        <end position="1298"/>
    </location>
</feature>
<evidence type="ECO:0000256" key="2">
    <source>
        <dbReference type="PROSITE-ProRule" id="PRU00235"/>
    </source>
</evidence>
<dbReference type="InterPro" id="IPR000408">
    <property type="entry name" value="Reg_chr_condens"/>
</dbReference>
<keyword evidence="6" id="KW-1185">Reference proteome</keyword>
<dbReference type="InterPro" id="IPR009091">
    <property type="entry name" value="RCC1/BLIP-II"/>
</dbReference>
<dbReference type="OrthoDB" id="16281at2759"/>
<feature type="region of interest" description="Disordered" evidence="3">
    <location>
        <begin position="96"/>
        <end position="152"/>
    </location>
</feature>
<evidence type="ECO:0000313" key="6">
    <source>
        <dbReference type="Proteomes" id="UP000076078"/>
    </source>
</evidence>
<evidence type="ECO:0000259" key="4">
    <source>
        <dbReference type="Pfam" id="PF25390"/>
    </source>
</evidence>
<dbReference type="PRINTS" id="PR00633">
    <property type="entry name" value="RCCNDNSATION"/>
</dbReference>
<dbReference type="PANTHER" id="PTHR22872">
    <property type="entry name" value="BTK-BINDING PROTEIN-RELATED"/>
    <property type="match status" value="1"/>
</dbReference>
<feature type="repeat" description="RCC1" evidence="2">
    <location>
        <begin position="1472"/>
        <end position="1525"/>
    </location>
</feature>
<dbReference type="InParanoid" id="A0A151Z4U1"/>
<dbReference type="OMA" id="MIFTCGH"/>
<feature type="compositionally biased region" description="Low complexity" evidence="3">
    <location>
        <begin position="48"/>
        <end position="65"/>
    </location>
</feature>
<dbReference type="STRING" id="361077.A0A151Z4U1"/>
<feature type="region of interest" description="Disordered" evidence="3">
    <location>
        <begin position="1"/>
        <end position="76"/>
    </location>
</feature>
<dbReference type="InterPro" id="IPR051625">
    <property type="entry name" value="Signaling_Regulatory_Domain"/>
</dbReference>
<organism evidence="5 6">
    <name type="scientific">Tieghemostelium lacteum</name>
    <name type="common">Slime mold</name>
    <name type="synonym">Dictyostelium lacteum</name>
    <dbReference type="NCBI Taxonomy" id="361077"/>
    <lineage>
        <taxon>Eukaryota</taxon>
        <taxon>Amoebozoa</taxon>
        <taxon>Evosea</taxon>
        <taxon>Eumycetozoa</taxon>
        <taxon>Dictyostelia</taxon>
        <taxon>Dictyosteliales</taxon>
        <taxon>Raperosteliaceae</taxon>
        <taxon>Tieghemostelium</taxon>
    </lineage>
</organism>
<feature type="repeat" description="RCC1" evidence="2">
    <location>
        <begin position="1415"/>
        <end position="1471"/>
    </location>
</feature>
<feature type="region of interest" description="Disordered" evidence="3">
    <location>
        <begin position="1041"/>
        <end position="1095"/>
    </location>
</feature>
<feature type="compositionally biased region" description="Low complexity" evidence="3">
    <location>
        <begin position="1054"/>
        <end position="1064"/>
    </location>
</feature>
<feature type="repeat" description="RCC1" evidence="2">
    <location>
        <begin position="1299"/>
        <end position="1346"/>
    </location>
</feature>
<dbReference type="SUPFAM" id="SSF50985">
    <property type="entry name" value="RCC1/BLIP-II"/>
    <property type="match status" value="1"/>
</dbReference>
<accession>A0A151Z4U1</accession>
<dbReference type="InterPro" id="IPR058923">
    <property type="entry name" value="RCC1-like_dom"/>
</dbReference>
<dbReference type="EMBL" id="LODT01000042">
    <property type="protein sequence ID" value="KYQ88989.1"/>
    <property type="molecule type" value="Genomic_DNA"/>
</dbReference>
<comment type="caution">
    <text evidence="5">The sequence shown here is derived from an EMBL/GenBank/DDBJ whole genome shotgun (WGS) entry which is preliminary data.</text>
</comment>
<dbReference type="Gene3D" id="2.130.10.30">
    <property type="entry name" value="Regulator of chromosome condensation 1/beta-lactamase-inhibitor protein II"/>
    <property type="match status" value="3"/>
</dbReference>
<dbReference type="Pfam" id="PF25390">
    <property type="entry name" value="WD40_RLD"/>
    <property type="match status" value="1"/>
</dbReference>
<sequence>MSGGQRKPPFSGNNSPTLQSQHSSQFNRKGQSPQYGSFQSQSSMSNLGIGITMSGVGSGSSTNTGANEPSQPQKGSFTQNYELYSMNKIFCINTSKDSTTSSSSTSSSSHGGLNNSSNITSSSSGNNSNTFINSSRDSLTRSSSQHKSLSEQMKDINQKAQGGSGGVAQQQPSEGVSTIILLAQAASEDHTFTAMYCSNDFLIFRYVGQSKVPFYKCLIWDKDPTKRIVSMTFDPFAKWLFCLLSDTSCKIISIYYTMCKKVTVNDTITGTNNNNNNTTKIAEKSSEKLSSWMSTSRLLKSTLSNTDVKKGSTGASTTSSTPSYFSVIPPLNKKGELIGSSCIWWKTSNGVDYGIVSTTSGHIYFILLSDKEVHRKFKFPYPITKIELVNQSSETYLLIFTKTNGYFQLMIEQKLDSYKFENIVSVAMGSVNQKSGTKNNINSNTSMPLFINNSATQALIQQHHQLGQLSLFQIVTPLFQSDRNQADRDLCNQESQDNSDTVIASFIKSTSKLEIYEPLYLNKYPIFIYQLPPNTTHFYFTKNITIISEYTLSNPSNAASASTPQNGATTGSTGLNGSNGSLQNGMQTQLGTFFPIDVCDRMNVSILSNLVAGTASNSKYMNNQSIMQTFTLGPGETVLGITKSLKDRVNHHRQDHHFTVADPENSEDKDLLDGESRQSSTQLSSLQRSNSNVNVNQVISNLRYTILPTCFVWTNLAIYELRPKKSPEEIFFELVSKNLEKSDGEALGKTFRMDLLSLYETAADLSFEMGQYGRALDLYYLSGVKTNKLVFKFLEIGRMDIIMTHLKAILHQSETFNVLDRKKISDILFQCYLQKLLSNKEEFKSVDSEFSNFLSTNQDYAVVNALQMLSSNGLLEYFFEVAHARKMVDLALNMLFESDILHLDAHNISFLQSGYSQELKSHSNGLIFDCLPPNIQAKLIIEDPQNILLYFRRLYPILSYLDIKDLLMIAETFDPLLFIEPKNSSYTTSIQLTNDSHDSIFEQNFLPSRQSESIQVKNEEYFELYILTLLELIYKKNQQNATPNISSTPPLQIESESNSNSNANDKNDKVDSSTSPSSEGDKTASPTSQSSNNVDQELLVHPMTALSKLEIKCVKVSCGWDHVGVLTENGDLYTWGSNKSDQLGHGLEIGKFQTSPKRVEYFSKLKSQVIMIECGGEHTVAVDVRHHVYSWGYAKYGQLGHGKGKITENKPKKIEDLSGGQRIKALACGYAHTLILKFSGDLYAFGFNEYGQLGLGNFQSTSLPTRMDTSEIVSGIHQGSKINQIGCGYAHSVLCTDMGDVYSWGIGNYLGLGINENISRPKQIESLRGVIDISCGHYHTVATTDLKNIYSWGQGEHMKLGHGSNRDEPVPRNIEFFINKNVRKIKCGLNFSIAYTKEDLLTHKSSIQQQNNEDDVVYIWGGGEHGKLGLGGDPKSPFFDKPIPTVIKSINALNVMDLDCGSEFTAMITQNGGLYLWGHGKLGQIGNGKSEDQWVPTRVPLYESNRSTLSSLQTDNKKQRYTQEGLEEILRSHPNAYRPYHIISKAQQFQNWEIVAVIYDILKDYRSTLECKLIALEIQNHEPEKEVGLLLQLLHQFIITNSMIPGCITIQQQHQLQQQQQLILNNNNTSASTPPMISTQTSTPLTVSPLSRSSSSDIKDPNSKSPVNTSGQIKEQLLIMLLKYYHKKSLPVQDMENYLLQKMDSYSLLLSNIIQINVNLELPLILDFSSTFYLTIIKNYLQQMKDQSDQERQLQKVSEKILWTNIRENLEKDLLLRSKIEIPSLPTMMDSHSYGNSSIPNEKDIAFTCNHFFSKRSFFGQILPDFQNEIQKLSLLSSDTIKFILDEYNQRSISIACPQCLLHSLRDLKYDDVSKNNIIKLFKLS</sequence>
<feature type="compositionally biased region" description="Polar residues" evidence="3">
    <location>
        <begin position="66"/>
        <end position="76"/>
    </location>
</feature>
<dbReference type="Pfam" id="PF00415">
    <property type="entry name" value="RCC1"/>
    <property type="match status" value="2"/>
</dbReference>
<feature type="compositionally biased region" description="Low complexity" evidence="3">
    <location>
        <begin position="96"/>
        <end position="143"/>
    </location>
</feature>
<feature type="compositionally biased region" description="Polar residues" evidence="3">
    <location>
        <begin position="1074"/>
        <end position="1095"/>
    </location>
</feature>
<feature type="domain" description="RCC1-like" evidence="4">
    <location>
        <begin position="1104"/>
        <end position="1394"/>
    </location>
</feature>
<feature type="compositionally biased region" description="Polar residues" evidence="3">
    <location>
        <begin position="11"/>
        <end position="46"/>
    </location>
</feature>
<feature type="repeat" description="RCC1" evidence="2">
    <location>
        <begin position="1130"/>
        <end position="1185"/>
    </location>
</feature>
<name>A0A151Z4U1_TIELA</name>
<feature type="region of interest" description="Disordered" evidence="3">
    <location>
        <begin position="556"/>
        <end position="582"/>
    </location>
</feature>
<feature type="region of interest" description="Disordered" evidence="3">
    <location>
        <begin position="652"/>
        <end position="687"/>
    </location>
</feature>